<dbReference type="AlphaFoldDB" id="A0A7W2ED91"/>
<keyword evidence="2" id="KW-1185">Reference proteome</keyword>
<dbReference type="Gene3D" id="2.30.110.10">
    <property type="entry name" value="Electron Transport, Fmn-binding Protein, Chain A"/>
    <property type="match status" value="1"/>
</dbReference>
<dbReference type="PANTHER" id="PTHR42815:SF2">
    <property type="entry name" value="FAD-BINDING, PUTATIVE (AFU_ORTHOLOGUE AFUA_6G07600)-RELATED"/>
    <property type="match status" value="1"/>
</dbReference>
<sequence>MDGPFHPGELRAQQLAGKGSSGGAIRDYMPDQHREFFALLPFLLVATVADDGWPVATVLCGAPGFVHSPDPTTLRVAAPSGAPVGARVGVLGLDFGTRRRNRANGTIAQADGAGFTIAVAQSFGNCPKYIRLRDVVPAAGEGGADRVAPAVSHFEGLGEPARRMLAAADTLFVATTGGQYGADISHRGGAPGFVRIAGDTLTVPDYAGNRYFNTLGNMLVDERTALLVIDYASGDVLHLQGRAEVDWDGAAAGLPGAERLWRMRVQRGTLRRAAVPLRWRLRPQD</sequence>
<dbReference type="Proteomes" id="UP000566711">
    <property type="component" value="Unassembled WGS sequence"/>
</dbReference>
<dbReference type="SUPFAM" id="SSF50475">
    <property type="entry name" value="FMN-binding split barrel"/>
    <property type="match status" value="1"/>
</dbReference>
<comment type="caution">
    <text evidence="1">The sequence shown here is derived from an EMBL/GenBank/DDBJ whole genome shotgun (WGS) entry which is preliminary data.</text>
</comment>
<evidence type="ECO:0000313" key="2">
    <source>
        <dbReference type="Proteomes" id="UP000566711"/>
    </source>
</evidence>
<name>A0A7W2ED91_9BURK</name>
<dbReference type="PANTHER" id="PTHR42815">
    <property type="entry name" value="FAD-BINDING, PUTATIVE (AFU_ORTHOLOGUE AFUA_6G07600)-RELATED"/>
    <property type="match status" value="1"/>
</dbReference>
<evidence type="ECO:0000313" key="1">
    <source>
        <dbReference type="EMBL" id="MBA5603772.1"/>
    </source>
</evidence>
<proteinExistence type="predicted"/>
<organism evidence="1 2">
    <name type="scientific">Rugamonas fusca</name>
    <dbReference type="NCBI Taxonomy" id="2758568"/>
    <lineage>
        <taxon>Bacteria</taxon>
        <taxon>Pseudomonadati</taxon>
        <taxon>Pseudomonadota</taxon>
        <taxon>Betaproteobacteria</taxon>
        <taxon>Burkholderiales</taxon>
        <taxon>Oxalobacteraceae</taxon>
        <taxon>Telluria group</taxon>
        <taxon>Rugamonas</taxon>
    </lineage>
</organism>
<dbReference type="EMBL" id="JACEZS010000001">
    <property type="protein sequence ID" value="MBA5603772.1"/>
    <property type="molecule type" value="Genomic_DNA"/>
</dbReference>
<reference evidence="1 2" key="1">
    <citation type="submission" date="2020-07" db="EMBL/GenBank/DDBJ databases">
        <title>Novel species isolated from subtropical streams in China.</title>
        <authorList>
            <person name="Lu H."/>
        </authorList>
    </citation>
    <scope>NUCLEOTIDE SEQUENCE [LARGE SCALE GENOMIC DNA]</scope>
    <source>
        <strain evidence="1 2">FT3S</strain>
    </source>
</reference>
<accession>A0A7W2ED91</accession>
<protein>
    <submittedName>
        <fullName evidence="1">Pyridoxamine 5'-phosphate oxidase family protein</fullName>
    </submittedName>
</protein>
<gene>
    <name evidence="1" type="ORF">H3H36_00150</name>
</gene>
<dbReference type="InterPro" id="IPR012349">
    <property type="entry name" value="Split_barrel_FMN-bd"/>
</dbReference>